<dbReference type="OrthoDB" id="119257at2759"/>
<reference evidence="2" key="2">
    <citation type="submission" date="2015-01" db="EMBL/GenBank/DDBJ databases">
        <title>Evolutionary Origins and Diversification of the Mycorrhizal Mutualists.</title>
        <authorList>
            <consortium name="DOE Joint Genome Institute"/>
            <consortium name="Mycorrhizal Genomics Consortium"/>
            <person name="Kohler A."/>
            <person name="Kuo A."/>
            <person name="Nagy L.G."/>
            <person name="Floudas D."/>
            <person name="Copeland A."/>
            <person name="Barry K.W."/>
            <person name="Cichocki N."/>
            <person name="Veneault-Fourrey C."/>
            <person name="LaButti K."/>
            <person name="Lindquist E.A."/>
            <person name="Lipzen A."/>
            <person name="Lundell T."/>
            <person name="Morin E."/>
            <person name="Murat C."/>
            <person name="Riley R."/>
            <person name="Ohm R."/>
            <person name="Sun H."/>
            <person name="Tunlid A."/>
            <person name="Henrissat B."/>
            <person name="Grigoriev I.V."/>
            <person name="Hibbett D.S."/>
            <person name="Martin F."/>
        </authorList>
    </citation>
    <scope>NUCLEOTIDE SEQUENCE [LARGE SCALE GENOMIC DNA]</scope>
    <source>
        <strain evidence="2">Marx 270</strain>
    </source>
</reference>
<organism evidence="1 2">
    <name type="scientific">Pisolithus tinctorius Marx 270</name>
    <dbReference type="NCBI Taxonomy" id="870435"/>
    <lineage>
        <taxon>Eukaryota</taxon>
        <taxon>Fungi</taxon>
        <taxon>Dikarya</taxon>
        <taxon>Basidiomycota</taxon>
        <taxon>Agaricomycotina</taxon>
        <taxon>Agaricomycetes</taxon>
        <taxon>Agaricomycetidae</taxon>
        <taxon>Boletales</taxon>
        <taxon>Sclerodermatineae</taxon>
        <taxon>Pisolithaceae</taxon>
        <taxon>Pisolithus</taxon>
    </lineage>
</organism>
<protein>
    <submittedName>
        <fullName evidence="1">Uncharacterized protein</fullName>
    </submittedName>
</protein>
<sequence length="94" mass="10645">LSPAVLCLIPQERSTTTQDVWVTLHDNFDHIDVGSWHLVWVKILHMHMKDASDAAHYLSEHSTARCDLICMGASYSDEEAIFHLIEGLPETGTW</sequence>
<name>A0A0C3NUT1_PISTI</name>
<accession>A0A0C3NUT1</accession>
<feature type="non-terminal residue" evidence="1">
    <location>
        <position position="94"/>
    </location>
</feature>
<dbReference type="AlphaFoldDB" id="A0A0C3NUT1"/>
<evidence type="ECO:0000313" key="1">
    <source>
        <dbReference type="EMBL" id="KIO04640.1"/>
    </source>
</evidence>
<dbReference type="InParanoid" id="A0A0C3NUT1"/>
<dbReference type="EMBL" id="KN831970">
    <property type="protein sequence ID" value="KIO04640.1"/>
    <property type="molecule type" value="Genomic_DNA"/>
</dbReference>
<reference evidence="1 2" key="1">
    <citation type="submission" date="2014-04" db="EMBL/GenBank/DDBJ databases">
        <authorList>
            <consortium name="DOE Joint Genome Institute"/>
            <person name="Kuo A."/>
            <person name="Kohler A."/>
            <person name="Costa M.D."/>
            <person name="Nagy L.G."/>
            <person name="Floudas D."/>
            <person name="Copeland A."/>
            <person name="Barry K.W."/>
            <person name="Cichocki N."/>
            <person name="Veneault-Fourrey C."/>
            <person name="LaButti K."/>
            <person name="Lindquist E.A."/>
            <person name="Lipzen A."/>
            <person name="Lundell T."/>
            <person name="Morin E."/>
            <person name="Murat C."/>
            <person name="Sun H."/>
            <person name="Tunlid A."/>
            <person name="Henrissat B."/>
            <person name="Grigoriev I.V."/>
            <person name="Hibbett D.S."/>
            <person name="Martin F."/>
            <person name="Nordberg H.P."/>
            <person name="Cantor M.N."/>
            <person name="Hua S.X."/>
        </authorList>
    </citation>
    <scope>NUCLEOTIDE SEQUENCE [LARGE SCALE GENOMIC DNA]</scope>
    <source>
        <strain evidence="1 2">Marx 270</strain>
    </source>
</reference>
<gene>
    <name evidence="1" type="ORF">M404DRAFT_63294</name>
</gene>
<dbReference type="STRING" id="870435.A0A0C3NUT1"/>
<feature type="non-terminal residue" evidence="1">
    <location>
        <position position="1"/>
    </location>
</feature>
<proteinExistence type="predicted"/>
<evidence type="ECO:0000313" key="2">
    <source>
        <dbReference type="Proteomes" id="UP000054217"/>
    </source>
</evidence>
<keyword evidence="2" id="KW-1185">Reference proteome</keyword>
<dbReference type="Proteomes" id="UP000054217">
    <property type="component" value="Unassembled WGS sequence"/>
</dbReference>
<dbReference type="HOGENOM" id="CLU_164201_0_0_1"/>